<gene>
    <name evidence="1" type="ORF">AGRA3207_005319</name>
</gene>
<keyword evidence="2" id="KW-1185">Reference proteome</keyword>
<dbReference type="Proteomes" id="UP001049518">
    <property type="component" value="Chromosome"/>
</dbReference>
<accession>A0ABX8R4Y5</accession>
<evidence type="ECO:0000313" key="1">
    <source>
        <dbReference type="EMBL" id="QXJ24068.1"/>
    </source>
</evidence>
<proteinExistence type="predicted"/>
<sequence length="235" mass="24797">MRVQIASEPGRPDKENEDFAAAAPGLLALVAGTEAPADTGCEHSVAWYARHLGGLLLAAAADTSVGLGEALAVAIERVNALHAWTCDLSHPDSPSAAVALARVTGDRLEHLLLSDATLVLDRTDQAPEIVTDDRRAELANRIDEPPGSLASYRNQPDGFWVASTKPEAASEAFTGSTPLTKLDGVALLSNDSRNSLTWPELLAALRKGGPAELIARIRETEASTDASALWWTTSD</sequence>
<evidence type="ECO:0000313" key="2">
    <source>
        <dbReference type="Proteomes" id="UP001049518"/>
    </source>
</evidence>
<protein>
    <submittedName>
        <fullName evidence="1">Integrase</fullName>
    </submittedName>
</protein>
<dbReference type="EMBL" id="CP059572">
    <property type="protein sequence ID" value="QXJ24068.1"/>
    <property type="molecule type" value="Genomic_DNA"/>
</dbReference>
<name>A0ABX8R4Y5_9ACTN</name>
<reference evidence="1" key="1">
    <citation type="submission" date="2020-07" db="EMBL/GenBank/DDBJ databases">
        <authorList>
            <person name="Tarantini F.S."/>
            <person name="Hong K.W."/>
            <person name="Chan K.G."/>
        </authorList>
    </citation>
    <scope>NUCLEOTIDE SEQUENCE</scope>
    <source>
        <strain evidence="1">32-07</strain>
    </source>
</reference>
<dbReference type="RefSeq" id="WP_231329762.1">
    <property type="nucleotide sequence ID" value="NZ_CP059572.1"/>
</dbReference>
<organism evidence="1 2">
    <name type="scientific">Actinomadura graeca</name>
    <dbReference type="NCBI Taxonomy" id="2750812"/>
    <lineage>
        <taxon>Bacteria</taxon>
        <taxon>Bacillati</taxon>
        <taxon>Actinomycetota</taxon>
        <taxon>Actinomycetes</taxon>
        <taxon>Streptosporangiales</taxon>
        <taxon>Thermomonosporaceae</taxon>
        <taxon>Actinomadura</taxon>
    </lineage>
</organism>